<feature type="transmembrane region" description="Helical" evidence="8">
    <location>
        <begin position="362"/>
        <end position="386"/>
    </location>
</feature>
<feature type="transmembrane region" description="Helical" evidence="8">
    <location>
        <begin position="965"/>
        <end position="988"/>
    </location>
</feature>
<evidence type="ECO:0000256" key="3">
    <source>
        <dbReference type="ARBA" id="ARBA00022692"/>
    </source>
</evidence>
<feature type="transmembrane region" description="Helical" evidence="8">
    <location>
        <begin position="628"/>
        <end position="648"/>
    </location>
</feature>
<evidence type="ECO:0000256" key="5">
    <source>
        <dbReference type="ARBA" id="ARBA00022989"/>
    </source>
</evidence>
<gene>
    <name evidence="9" type="ORF">BAE44_0012751</name>
</gene>
<evidence type="ECO:0000256" key="4">
    <source>
        <dbReference type="ARBA" id="ARBA00022970"/>
    </source>
</evidence>
<accession>A0A1E5VMF1</accession>
<feature type="transmembrane region" description="Helical" evidence="8">
    <location>
        <begin position="283"/>
        <end position="301"/>
    </location>
</feature>
<feature type="transmembrane region" description="Helical" evidence="8">
    <location>
        <begin position="495"/>
        <end position="518"/>
    </location>
</feature>
<keyword evidence="6 8" id="KW-0472">Membrane</keyword>
<feature type="transmembrane region" description="Helical" evidence="8">
    <location>
        <begin position="254"/>
        <end position="277"/>
    </location>
</feature>
<feature type="transmembrane region" description="Helical" evidence="8">
    <location>
        <begin position="694"/>
        <end position="714"/>
    </location>
</feature>
<keyword evidence="10" id="KW-1185">Reference proteome</keyword>
<dbReference type="Gene3D" id="1.20.1740.10">
    <property type="entry name" value="Amino acid/polyamine transporter I"/>
    <property type="match status" value="2"/>
</dbReference>
<dbReference type="GO" id="GO:0015189">
    <property type="term" value="F:L-lysine transmembrane transporter activity"/>
    <property type="evidence" value="ECO:0007669"/>
    <property type="project" value="TreeGrafter"/>
</dbReference>
<feature type="transmembrane region" description="Helical" evidence="8">
    <location>
        <begin position="539"/>
        <end position="565"/>
    </location>
</feature>
<dbReference type="PANTHER" id="PTHR45649:SF18">
    <property type="entry name" value="OS01G0945100 PROTEIN"/>
    <property type="match status" value="1"/>
</dbReference>
<dbReference type="GO" id="GO:0005313">
    <property type="term" value="F:L-glutamate transmembrane transporter activity"/>
    <property type="evidence" value="ECO:0007669"/>
    <property type="project" value="TreeGrafter"/>
</dbReference>
<name>A0A1E5VMF1_9POAL</name>
<feature type="transmembrane region" description="Helical" evidence="8">
    <location>
        <begin position="229"/>
        <end position="247"/>
    </location>
</feature>
<dbReference type="EMBL" id="LWDX02035136">
    <property type="protein sequence ID" value="OEL26234.1"/>
    <property type="molecule type" value="Genomic_DNA"/>
</dbReference>
<dbReference type="OrthoDB" id="3257095at2759"/>
<evidence type="ECO:0000256" key="7">
    <source>
        <dbReference type="ARBA" id="ARBA00061200"/>
    </source>
</evidence>
<comment type="subcellular location">
    <subcellularLocation>
        <location evidence="1">Membrane</location>
        <topology evidence="1">Multi-pass membrane protein</topology>
    </subcellularLocation>
</comment>
<proteinExistence type="inferred from homology"/>
<reference evidence="9 10" key="1">
    <citation type="submission" date="2016-09" db="EMBL/GenBank/DDBJ databases">
        <title>The draft genome of Dichanthelium oligosanthes: A C3 panicoid grass species.</title>
        <authorList>
            <person name="Studer A.J."/>
            <person name="Schnable J.C."/>
            <person name="Brutnell T.P."/>
        </authorList>
    </citation>
    <scope>NUCLEOTIDE SEQUENCE [LARGE SCALE GENOMIC DNA]</scope>
    <source>
        <strain evidence="10">cv. Kellogg 1175</strain>
        <tissue evidence="9">Leaf</tissue>
    </source>
</reference>
<feature type="transmembrane region" description="Helical" evidence="8">
    <location>
        <begin position="669"/>
        <end position="688"/>
    </location>
</feature>
<sequence>MTICSVCFIDQGLQAAATNGTDPVNRSSTPLPQLHAAAVVESDGHRRRRVAACRSGCRRRPGAAAAAGIQAGAQARPLVPFFPTSPSPSIIVHAISIRSFFICRFRARSSFFLMTNELDFSSVVSNFAFSFAIISVLTGVTTTYNTGLRYGGPVSMTLGWLVVAAFNACVALSMAEICSAYPTSGGLYYWSAKLAGKDWAPLASWVTGWFNIVGQWACTASVDFSLAQLIQVIILLSTGGANGGGYLASKYVVLAIYTVILIVHGLINSLPIQWLSWFGQLGAFWNVAGVVFLVILIPSVAKERASTESIFTHFNTDNGVGIHSKPYILAMGLLMSQYSLLGYDTSAHMTEETKKADWSGPVGIVSSVALSSVFGWIYLLALTSVVTDIPSLLDTSNDAGGYAIAQALYTTFQRRYGSGVGGIFCLGVIAVAVFLCGTACVTSNSRMGYAFSRDGAMPFSHVWHRVNKQEVPLNVVWLSVSVAFVMALTSLGSQVAFQAMVSITTLGLYISYALPIFFRVTTARRSFVPGPFHLGRYGPVVGAVAVFWVALVTVLFCLPVAYPVAEDNFNYTPVAVGGVLGLSVGAWVLHASVISNFAFSFSFISVMTGVTTTYNTGLRYGGPASMTLGWLVVAMFNGCVALSMAEICSAYPTSGGLYYWSAKLAGKDWAPLASWVTGWFNIVGLWAGTTSIDFSLAQLVQVIILLGTGGANGGGYMASKYVLLAIYGVILILHGLINCLPIQLLSWFGHLGVFWNTAGVFFLVILFPAVAKERAGVEFIFTHFNTDNGMGIHDKVYILAVGLLMSQYSLLGYDTSAHMSEETKNADRSGPIGMVTSIALASMFGWIYLVALTSLMTDIPYLLSPANDAGGYAVAQALYTAFHGRYGTGAGALACLGVIAFAVFLCGIACVTTNSRMGYAFSRDGAMPFSRVWYRLNNQEVPINVVWLSVAIAFIMSLTSLGSQVAFQAMVSVATTGLYIAYALPIFFRVTTARKSFIPGPFHLGKYGLVIGWVGVVWVALVTVLFCLPVAYPVAEDNFNYTPVAIGGVLFLSVGTWLLHARFWFKGPVINVDA</sequence>
<evidence type="ECO:0000256" key="8">
    <source>
        <dbReference type="SAM" id="Phobius"/>
    </source>
</evidence>
<dbReference type="GO" id="GO:0016020">
    <property type="term" value="C:membrane"/>
    <property type="evidence" value="ECO:0007669"/>
    <property type="project" value="UniProtKB-SubCell"/>
</dbReference>
<keyword evidence="4" id="KW-0029">Amino-acid transport</keyword>
<dbReference type="Proteomes" id="UP000095767">
    <property type="component" value="Unassembled WGS sequence"/>
</dbReference>
<feature type="transmembrane region" description="Helical" evidence="8">
    <location>
        <begin position="941"/>
        <end position="959"/>
    </location>
</feature>
<keyword evidence="5 8" id="KW-1133">Transmembrane helix</keyword>
<dbReference type="PANTHER" id="PTHR45649">
    <property type="entry name" value="AMINO-ACID PERMEASE BAT1"/>
    <property type="match status" value="1"/>
</dbReference>
<feature type="transmembrane region" description="Helical" evidence="8">
    <location>
        <begin position="571"/>
        <end position="590"/>
    </location>
</feature>
<organism evidence="9 10">
    <name type="scientific">Dichanthelium oligosanthes</name>
    <dbReference type="NCBI Taxonomy" id="888268"/>
    <lineage>
        <taxon>Eukaryota</taxon>
        <taxon>Viridiplantae</taxon>
        <taxon>Streptophyta</taxon>
        <taxon>Embryophyta</taxon>
        <taxon>Tracheophyta</taxon>
        <taxon>Spermatophyta</taxon>
        <taxon>Magnoliopsida</taxon>
        <taxon>Liliopsida</taxon>
        <taxon>Poales</taxon>
        <taxon>Poaceae</taxon>
        <taxon>PACMAD clade</taxon>
        <taxon>Panicoideae</taxon>
        <taxon>Panicodae</taxon>
        <taxon>Paniceae</taxon>
        <taxon>Dichantheliinae</taxon>
        <taxon>Dichanthelium</taxon>
    </lineage>
</organism>
<dbReference type="Pfam" id="PF13520">
    <property type="entry name" value="AA_permease_2"/>
    <property type="match status" value="2"/>
</dbReference>
<feature type="transmembrane region" description="Helical" evidence="8">
    <location>
        <begin position="471"/>
        <end position="489"/>
    </location>
</feature>
<feature type="transmembrane region" description="Helical" evidence="8">
    <location>
        <begin position="158"/>
        <end position="178"/>
    </location>
</feature>
<evidence type="ECO:0000256" key="6">
    <source>
        <dbReference type="ARBA" id="ARBA00023136"/>
    </source>
</evidence>
<dbReference type="AlphaFoldDB" id="A0A1E5VMF1"/>
<evidence type="ECO:0000256" key="2">
    <source>
        <dbReference type="ARBA" id="ARBA00022448"/>
    </source>
</evidence>
<evidence type="ECO:0000313" key="9">
    <source>
        <dbReference type="EMBL" id="OEL26234.1"/>
    </source>
</evidence>
<feature type="transmembrane region" description="Helical" evidence="8">
    <location>
        <begin position="753"/>
        <end position="771"/>
    </location>
</feature>
<feature type="transmembrane region" description="Helical" evidence="8">
    <location>
        <begin position="597"/>
        <end position="616"/>
    </location>
</feature>
<feature type="transmembrane region" description="Helical" evidence="8">
    <location>
        <begin position="1009"/>
        <end position="1032"/>
    </location>
</feature>
<comment type="similarity">
    <text evidence="7">Belongs to the amino acid-polyamine-organocation (APC) superfamily. Amino acid/choline transporter (ACT) (TC 2.A.3.4) family.</text>
</comment>
<comment type="caution">
    <text evidence="9">The sequence shown here is derived from an EMBL/GenBank/DDBJ whole genome shotgun (WGS) entry which is preliminary data.</text>
</comment>
<feature type="transmembrane region" description="Helical" evidence="8">
    <location>
        <begin position="1044"/>
        <end position="1065"/>
    </location>
</feature>
<feature type="non-terminal residue" evidence="9">
    <location>
        <position position="1074"/>
    </location>
</feature>
<keyword evidence="3 8" id="KW-0812">Transmembrane</keyword>
<dbReference type="GO" id="GO:0015180">
    <property type="term" value="F:L-alanine transmembrane transporter activity"/>
    <property type="evidence" value="ECO:0007669"/>
    <property type="project" value="TreeGrafter"/>
</dbReference>
<feature type="transmembrane region" description="Helical" evidence="8">
    <location>
        <begin position="721"/>
        <end position="747"/>
    </location>
</feature>
<evidence type="ECO:0000313" key="10">
    <source>
        <dbReference type="Proteomes" id="UP000095767"/>
    </source>
</evidence>
<dbReference type="FunFam" id="1.20.1740.10:FF:000026">
    <property type="entry name" value="Amino-acid permease BAT1"/>
    <property type="match status" value="2"/>
</dbReference>
<feature type="transmembrane region" description="Helical" evidence="8">
    <location>
        <begin position="831"/>
        <end position="852"/>
    </location>
</feature>
<feature type="transmembrane region" description="Helical" evidence="8">
    <location>
        <begin position="891"/>
        <end position="913"/>
    </location>
</feature>
<feature type="transmembrane region" description="Helical" evidence="8">
    <location>
        <begin position="419"/>
        <end position="441"/>
    </location>
</feature>
<feature type="transmembrane region" description="Helical" evidence="8">
    <location>
        <begin position="119"/>
        <end position="138"/>
    </location>
</feature>
<dbReference type="InterPro" id="IPR002293">
    <property type="entry name" value="AA/rel_permease1"/>
</dbReference>
<keyword evidence="2" id="KW-0813">Transport</keyword>
<dbReference type="STRING" id="888268.A0A1E5VMF1"/>
<feature type="transmembrane region" description="Helical" evidence="8">
    <location>
        <begin position="199"/>
        <end position="217"/>
    </location>
</feature>
<dbReference type="GO" id="GO:0015185">
    <property type="term" value="F:gamma-aminobutyric acid transmembrane transporter activity"/>
    <property type="evidence" value="ECO:0007669"/>
    <property type="project" value="TreeGrafter"/>
</dbReference>
<protein>
    <submittedName>
        <fullName evidence="9">Amino-acid permease BAT1-like protein</fullName>
    </submittedName>
</protein>
<evidence type="ECO:0000256" key="1">
    <source>
        <dbReference type="ARBA" id="ARBA00004141"/>
    </source>
</evidence>